<keyword evidence="4" id="KW-1185">Reference proteome</keyword>
<protein>
    <submittedName>
        <fullName evidence="2">Uncharacterized protein</fullName>
    </submittedName>
</protein>
<reference evidence="3 5" key="1">
    <citation type="submission" date="2016-04" db="EMBL/GenBank/DDBJ databases">
        <title>Genome sequence of Methanosphaera cuniculi DSM 4103.</title>
        <authorList>
            <person name="Poehlein A."/>
            <person name="Seedorf H."/>
            <person name="Daniel R."/>
        </authorList>
    </citation>
    <scope>NUCLEOTIDE SEQUENCE [LARGE SCALE GENOMIC DNA]</scope>
    <source>
        <strain evidence="3 5">DSM 4103</strain>
    </source>
</reference>
<evidence type="ECO:0000313" key="5">
    <source>
        <dbReference type="Proteomes" id="UP000246004"/>
    </source>
</evidence>
<evidence type="ECO:0000256" key="1">
    <source>
        <dbReference type="SAM" id="MobiDB-lite"/>
    </source>
</evidence>
<dbReference type="Proteomes" id="UP000246004">
    <property type="component" value="Unassembled WGS sequence"/>
</dbReference>
<dbReference type="EMBL" id="LMVN01000002">
    <property type="protein sequence ID" value="PAV08112.1"/>
    <property type="molecule type" value="Genomic_DNA"/>
</dbReference>
<evidence type="ECO:0000313" key="3">
    <source>
        <dbReference type="EMBL" id="PWL07747.1"/>
    </source>
</evidence>
<dbReference type="AlphaFoldDB" id="A0A2A2HFA3"/>
<dbReference type="RefSeq" id="WP_095608012.1">
    <property type="nucleotide sequence ID" value="NZ_LMVN01000002.1"/>
</dbReference>
<dbReference type="EMBL" id="LWMS01000044">
    <property type="protein sequence ID" value="PWL07747.1"/>
    <property type="molecule type" value="Genomic_DNA"/>
</dbReference>
<organism evidence="2 4">
    <name type="scientific">Methanosphaera cuniculi</name>
    <dbReference type="NCBI Taxonomy" id="1077256"/>
    <lineage>
        <taxon>Archaea</taxon>
        <taxon>Methanobacteriati</taxon>
        <taxon>Methanobacteriota</taxon>
        <taxon>Methanomada group</taxon>
        <taxon>Methanobacteria</taxon>
        <taxon>Methanobacteriales</taxon>
        <taxon>Methanobacteriaceae</taxon>
        <taxon>Methanosphaera</taxon>
    </lineage>
</organism>
<proteinExistence type="predicted"/>
<dbReference type="Proteomes" id="UP000217528">
    <property type="component" value="Unassembled WGS sequence"/>
</dbReference>
<comment type="caution">
    <text evidence="2">The sequence shown here is derived from an EMBL/GenBank/DDBJ whole genome shotgun (WGS) entry which is preliminary data.</text>
</comment>
<feature type="region of interest" description="Disordered" evidence="1">
    <location>
        <begin position="73"/>
        <end position="110"/>
    </location>
</feature>
<evidence type="ECO:0000313" key="2">
    <source>
        <dbReference type="EMBL" id="PAV08112.1"/>
    </source>
</evidence>
<gene>
    <name evidence="2" type="ORF">ASJ82_01205</name>
    <name evidence="3" type="ORF">MSCUN_12780</name>
</gene>
<reference evidence="2 4" key="2">
    <citation type="journal article" date="2017" name="BMC Genomics">
        <title>Genomic analysis of methanogenic archaea reveals a shift towards energy conservation.</title>
        <authorList>
            <person name="Gilmore S.P."/>
            <person name="Henske J.K."/>
            <person name="Sexton J.A."/>
            <person name="Solomon K.V."/>
            <person name="Seppala S."/>
            <person name="Yoo J.I."/>
            <person name="Huyett L.M."/>
            <person name="Pressman A."/>
            <person name="Cogan J.Z."/>
            <person name="Kivenson V."/>
            <person name="Peng X."/>
            <person name="Tan Y."/>
            <person name="Valentine D.L."/>
            <person name="O'Malley M.A."/>
        </authorList>
    </citation>
    <scope>NUCLEOTIDE SEQUENCE [LARGE SCALE GENOMIC DNA]</scope>
    <source>
        <strain evidence="2 4">1R-7</strain>
    </source>
</reference>
<sequence>MVDNSNDSTSTDKSTTAEKKQTKSKGLKRNYANDYDPYWSDTVVYDTVTGRVNDLPNINIYISHQIMNTETEGVKLDEGNVLGKETIGGSSNNNSDNNNTNTDNTDNNNS</sequence>
<accession>A0A2A2HFA3</accession>
<feature type="compositionally biased region" description="Low complexity" evidence="1">
    <location>
        <begin position="1"/>
        <end position="14"/>
    </location>
</feature>
<evidence type="ECO:0000313" key="4">
    <source>
        <dbReference type="Proteomes" id="UP000217528"/>
    </source>
</evidence>
<feature type="compositionally biased region" description="Low complexity" evidence="1">
    <location>
        <begin position="90"/>
        <end position="110"/>
    </location>
</feature>
<name>A0A2A2HFA3_9EURY</name>
<feature type="region of interest" description="Disordered" evidence="1">
    <location>
        <begin position="1"/>
        <end position="36"/>
    </location>
</feature>